<dbReference type="Pfam" id="PF22600">
    <property type="entry name" value="MTPAP-like_central"/>
    <property type="match status" value="1"/>
</dbReference>
<dbReference type="GeneID" id="87952666"/>
<reference evidence="3 4" key="1">
    <citation type="submission" date="2024-01" db="EMBL/GenBank/DDBJ databases">
        <title>Comparative genomics of Cryptococcus and Kwoniella reveals pathogenesis evolution and contrasting modes of karyotype evolution via chromosome fusion or intercentromeric recombination.</title>
        <authorList>
            <person name="Coelho M.A."/>
            <person name="David-Palma M."/>
            <person name="Shea T."/>
            <person name="Bowers K."/>
            <person name="McGinley-Smith S."/>
            <person name="Mohammad A.W."/>
            <person name="Gnirke A."/>
            <person name="Yurkov A.M."/>
            <person name="Nowrousian M."/>
            <person name="Sun S."/>
            <person name="Cuomo C.A."/>
            <person name="Heitman J."/>
        </authorList>
    </citation>
    <scope>NUCLEOTIDE SEQUENCE [LARGE SCALE GENOMIC DNA]</scope>
    <source>
        <strain evidence="3">CBS 11374</strain>
    </source>
</reference>
<feature type="compositionally biased region" description="Low complexity" evidence="1">
    <location>
        <begin position="1"/>
        <end position="23"/>
    </location>
</feature>
<evidence type="ECO:0000259" key="2">
    <source>
        <dbReference type="Pfam" id="PF22600"/>
    </source>
</evidence>
<dbReference type="PANTHER" id="PTHR12271">
    <property type="entry name" value="POLY A POLYMERASE CID PAP -RELATED"/>
    <property type="match status" value="1"/>
</dbReference>
<evidence type="ECO:0000313" key="3">
    <source>
        <dbReference type="EMBL" id="WRT63612.1"/>
    </source>
</evidence>
<dbReference type="Proteomes" id="UP001329825">
    <property type="component" value="Chromosome 1"/>
</dbReference>
<dbReference type="EMBL" id="CP141881">
    <property type="protein sequence ID" value="WRT63612.1"/>
    <property type="molecule type" value="Genomic_DNA"/>
</dbReference>
<dbReference type="PANTHER" id="PTHR12271:SF40">
    <property type="entry name" value="POLY(A) RNA POLYMERASE GLD2"/>
    <property type="match status" value="1"/>
</dbReference>
<organism evidence="3 4">
    <name type="scientific">Kwoniella shivajii</name>
    <dbReference type="NCBI Taxonomy" id="564305"/>
    <lineage>
        <taxon>Eukaryota</taxon>
        <taxon>Fungi</taxon>
        <taxon>Dikarya</taxon>
        <taxon>Basidiomycota</taxon>
        <taxon>Agaricomycotina</taxon>
        <taxon>Tremellomycetes</taxon>
        <taxon>Tremellales</taxon>
        <taxon>Cryptococcaceae</taxon>
        <taxon>Kwoniella</taxon>
    </lineage>
</organism>
<dbReference type="Gene3D" id="1.10.1410.10">
    <property type="match status" value="1"/>
</dbReference>
<dbReference type="SUPFAM" id="SSF81631">
    <property type="entry name" value="PAP/OAS1 substrate-binding domain"/>
    <property type="match status" value="1"/>
</dbReference>
<protein>
    <recommendedName>
        <fullName evidence="2">Poly(A) RNA polymerase mitochondrial-like central palm domain-containing protein</fullName>
    </recommendedName>
</protein>
<feature type="region of interest" description="Disordered" evidence="1">
    <location>
        <begin position="1"/>
        <end position="32"/>
    </location>
</feature>
<evidence type="ECO:0000313" key="4">
    <source>
        <dbReference type="Proteomes" id="UP001329825"/>
    </source>
</evidence>
<name>A0ABZ1CTL4_9TREE</name>
<accession>A0ABZ1CTL4</accession>
<proteinExistence type="predicted"/>
<evidence type="ECO:0000256" key="1">
    <source>
        <dbReference type="SAM" id="MobiDB-lite"/>
    </source>
</evidence>
<gene>
    <name evidence="3" type="ORF">IL334_000535</name>
</gene>
<keyword evidence="4" id="KW-1185">Reference proteome</keyword>
<feature type="domain" description="Poly(A) RNA polymerase mitochondrial-like central palm" evidence="2">
    <location>
        <begin position="63"/>
        <end position="200"/>
    </location>
</feature>
<dbReference type="RefSeq" id="XP_062788352.1">
    <property type="nucleotide sequence ID" value="XM_062932301.1"/>
</dbReference>
<sequence length="466" mass="52938">MSDSSTDSPSSSSSTPCTSPPMTNDFSCPSAREQSPYSLYLAEPSPRMNIPFLLVDPDSTDPLQSSIMKLWQSSEPSSERKQEMEELRSLMTTAFNETFCPQHMQDGRGRFKVEIVGSTSWGGEISSSTDVDLVIVDRELPRGYIPSMWTQQPFSKASQSKIPSTIPLLKFVDPARKLGCDIVCNDLSGMYNCSLVLHYSFLSPYVFRSMINFLKNWSKSRQISNVSSYCLALITIAYLQYIGHLPSLQCDAPSPLYHNYQDLLDDQELIWVEWGRPQALPAHTSFSTSSPINWEPVDPDLTVSKAVKGFFRFFSKPSVATSKSLDFENEEPRFNSTRQVISILHGGIITRTQPFGDDSFDRLEKDQIDYLIYRKFTRAQIKTIMEEWRNAKALEIEMKMGKGESLQPAHWVKQSFIVQDPFKWSKSINEMHELLERLGSHATAEDILCRQTVAETTNNSFLQIEL</sequence>
<dbReference type="InterPro" id="IPR054708">
    <property type="entry name" value="MTPAP-like_central"/>
</dbReference>
<dbReference type="SUPFAM" id="SSF81301">
    <property type="entry name" value="Nucleotidyltransferase"/>
    <property type="match status" value="1"/>
</dbReference>
<dbReference type="InterPro" id="IPR043519">
    <property type="entry name" value="NT_sf"/>
</dbReference>